<keyword evidence="5" id="KW-0325">Glycoprotein</keyword>
<keyword evidence="4" id="KW-0378">Hydrolase</keyword>
<dbReference type="InterPro" id="IPR029058">
    <property type="entry name" value="AB_hydrolase_fold"/>
</dbReference>
<dbReference type="Proteomes" id="UP000011761">
    <property type="component" value="Unassembled WGS sequence"/>
</dbReference>
<evidence type="ECO:0000256" key="4">
    <source>
        <dbReference type="ARBA" id="ARBA00022801"/>
    </source>
</evidence>
<sequence>MSPLLRFLGLLLFASAGRQTIGQVRRQIEAQRHQLARRDVNPALLYPAHNFSTPIDHFHNETKYEPHSNGTYPMRYWYDASYYKPGGPVIVLQCGEGDASARLPILQKGILAQLIQATNGIGVVMEHRYYGTSFPTPDLSTESLRFLTTEQALADAAYFARHVEFAGLEKYGDLTSNTTAYIGYGGSYSGAFNAFLRVQYPDVFWGTISSSGVTKAIYDYWQYFDAIARYQSPLCVATQQTLTHIVDNILIGEDGSNHTNSGFVTQLKSAFGLPNVTYNNDFADVLTRGLGLQALNWDPSISNPEFYSYCANISNTSVLYPSTKAISTTVSDLISEAGYTANTSLVNQMLNYVGYINLTAVASCAASNETQDQCFGNHNSTFYQQDDVTQTWRSWPYQYCTQWGYLQTGSGVPANELPMVSRTIDLEYESIVCREAFGIHNPPNTNAINKYGGYNISYPRLAIVDGEWDPWRPATPHAFGYGAVDRPSTASQPFMLIAGAVHHWDENGVFPNQTTSTLPPLPVADTQRMELIFVKEWMHEWKATSFSS</sequence>
<dbReference type="FunFam" id="3.40.50.1820:FF:000251">
    <property type="entry name" value="Extracelular serine carboxypeptidase, putative"/>
    <property type="match status" value="1"/>
</dbReference>
<dbReference type="GO" id="GO:0070008">
    <property type="term" value="F:serine-type exopeptidase activity"/>
    <property type="evidence" value="ECO:0007669"/>
    <property type="project" value="InterPro"/>
</dbReference>
<evidence type="ECO:0000256" key="6">
    <source>
        <dbReference type="SAM" id="SignalP"/>
    </source>
</evidence>
<evidence type="ECO:0000313" key="7">
    <source>
        <dbReference type="EMBL" id="EMC93440.1"/>
    </source>
</evidence>
<dbReference type="OrthoDB" id="1735038at2759"/>
<dbReference type="eggNOG" id="KOG2182">
    <property type="taxonomic scope" value="Eukaryota"/>
</dbReference>
<dbReference type="InterPro" id="IPR008758">
    <property type="entry name" value="Peptidase_S28"/>
</dbReference>
<protein>
    <submittedName>
        <fullName evidence="7">Uncharacterized protein</fullName>
    </submittedName>
</protein>
<dbReference type="PANTHER" id="PTHR11010:SF117">
    <property type="entry name" value="SERINE PROTEASE 16"/>
    <property type="match status" value="1"/>
</dbReference>
<dbReference type="EMBL" id="KB445560">
    <property type="protein sequence ID" value="EMC93440.1"/>
    <property type="molecule type" value="Genomic_DNA"/>
</dbReference>
<gene>
    <name evidence="7" type="ORF">BAUCODRAFT_125296</name>
</gene>
<dbReference type="HOGENOM" id="CLU_023630_0_0_1"/>
<feature type="signal peptide" evidence="6">
    <location>
        <begin position="1"/>
        <end position="22"/>
    </location>
</feature>
<proteinExistence type="inferred from homology"/>
<reference evidence="7 8" key="1">
    <citation type="journal article" date="2012" name="PLoS Pathog.">
        <title>Diverse lifestyles and strategies of plant pathogenesis encoded in the genomes of eighteen Dothideomycetes fungi.</title>
        <authorList>
            <person name="Ohm R.A."/>
            <person name="Feau N."/>
            <person name="Henrissat B."/>
            <person name="Schoch C.L."/>
            <person name="Horwitz B.A."/>
            <person name="Barry K.W."/>
            <person name="Condon B.J."/>
            <person name="Copeland A.C."/>
            <person name="Dhillon B."/>
            <person name="Glaser F."/>
            <person name="Hesse C.N."/>
            <person name="Kosti I."/>
            <person name="LaButti K."/>
            <person name="Lindquist E.A."/>
            <person name="Lucas S."/>
            <person name="Salamov A.A."/>
            <person name="Bradshaw R.E."/>
            <person name="Ciuffetti L."/>
            <person name="Hamelin R.C."/>
            <person name="Kema G.H.J."/>
            <person name="Lawrence C."/>
            <person name="Scott J.A."/>
            <person name="Spatafora J.W."/>
            <person name="Turgeon B.G."/>
            <person name="de Wit P.J.G.M."/>
            <person name="Zhong S."/>
            <person name="Goodwin S.B."/>
            <person name="Grigoriev I.V."/>
        </authorList>
    </citation>
    <scope>NUCLEOTIDE SEQUENCE [LARGE SCALE GENOMIC DNA]</scope>
    <source>
        <strain evidence="7 8">UAMH 10762</strain>
    </source>
</reference>
<dbReference type="AlphaFoldDB" id="M2N411"/>
<comment type="similarity">
    <text evidence="1">Belongs to the peptidase S28 family.</text>
</comment>
<dbReference type="Gene3D" id="3.40.50.1820">
    <property type="entry name" value="alpha/beta hydrolase"/>
    <property type="match status" value="2"/>
</dbReference>
<dbReference type="PANTHER" id="PTHR11010">
    <property type="entry name" value="PROTEASE S28 PRO-X CARBOXYPEPTIDASE-RELATED"/>
    <property type="match status" value="1"/>
</dbReference>
<keyword evidence="8" id="KW-1185">Reference proteome</keyword>
<organism evidence="7 8">
    <name type="scientific">Baudoinia panamericana (strain UAMH 10762)</name>
    <name type="common">Angels' share fungus</name>
    <name type="synonym">Baudoinia compniacensis (strain UAMH 10762)</name>
    <dbReference type="NCBI Taxonomy" id="717646"/>
    <lineage>
        <taxon>Eukaryota</taxon>
        <taxon>Fungi</taxon>
        <taxon>Dikarya</taxon>
        <taxon>Ascomycota</taxon>
        <taxon>Pezizomycotina</taxon>
        <taxon>Dothideomycetes</taxon>
        <taxon>Dothideomycetidae</taxon>
        <taxon>Mycosphaerellales</taxon>
        <taxon>Teratosphaeriaceae</taxon>
        <taxon>Baudoinia</taxon>
    </lineage>
</organism>
<feature type="chain" id="PRO_5004021452" evidence="6">
    <location>
        <begin position="23"/>
        <end position="548"/>
    </location>
</feature>
<evidence type="ECO:0000256" key="3">
    <source>
        <dbReference type="ARBA" id="ARBA00022729"/>
    </source>
</evidence>
<dbReference type="SUPFAM" id="SSF53474">
    <property type="entry name" value="alpha/beta-Hydrolases"/>
    <property type="match status" value="1"/>
</dbReference>
<dbReference type="KEGG" id="bcom:BAUCODRAFT_125296"/>
<dbReference type="Pfam" id="PF05577">
    <property type="entry name" value="Peptidase_S28"/>
    <property type="match status" value="1"/>
</dbReference>
<accession>M2N411</accession>
<evidence type="ECO:0000256" key="1">
    <source>
        <dbReference type="ARBA" id="ARBA00011079"/>
    </source>
</evidence>
<evidence type="ECO:0000256" key="2">
    <source>
        <dbReference type="ARBA" id="ARBA00022670"/>
    </source>
</evidence>
<keyword evidence="2" id="KW-0645">Protease</keyword>
<name>M2N411_BAUPA</name>
<dbReference type="RefSeq" id="XP_007679590.1">
    <property type="nucleotide sequence ID" value="XM_007681400.1"/>
</dbReference>
<keyword evidence="3 6" id="KW-0732">Signal</keyword>
<dbReference type="GO" id="GO:0008239">
    <property type="term" value="F:dipeptidyl-peptidase activity"/>
    <property type="evidence" value="ECO:0007669"/>
    <property type="project" value="TreeGrafter"/>
</dbReference>
<dbReference type="GO" id="GO:0006508">
    <property type="term" value="P:proteolysis"/>
    <property type="evidence" value="ECO:0007669"/>
    <property type="project" value="UniProtKB-KW"/>
</dbReference>
<dbReference type="GeneID" id="19107949"/>
<evidence type="ECO:0000256" key="5">
    <source>
        <dbReference type="ARBA" id="ARBA00023180"/>
    </source>
</evidence>
<dbReference type="OMA" id="HYAEHFG"/>
<evidence type="ECO:0000313" key="8">
    <source>
        <dbReference type="Proteomes" id="UP000011761"/>
    </source>
</evidence>